<proteinExistence type="predicted"/>
<reference evidence="2" key="1">
    <citation type="submission" date="2021-03" db="EMBL/GenBank/DDBJ databases">
        <authorList>
            <person name="Bekaert M."/>
        </authorList>
    </citation>
    <scope>NUCLEOTIDE SEQUENCE</scope>
</reference>
<dbReference type="InterPro" id="IPR036410">
    <property type="entry name" value="HSP_DnaJ_Cys-rich_dom_sf"/>
</dbReference>
<evidence type="ECO:0000256" key="1">
    <source>
        <dbReference type="SAM" id="MobiDB-lite"/>
    </source>
</evidence>
<comment type="caution">
    <text evidence="2">The sequence shown here is derived from an EMBL/GenBank/DDBJ whole genome shotgun (WGS) entry which is preliminary data.</text>
</comment>
<evidence type="ECO:0000313" key="3">
    <source>
        <dbReference type="Proteomes" id="UP000683360"/>
    </source>
</evidence>
<dbReference type="OrthoDB" id="3355217at2759"/>
<name>A0A8S3QBH7_MYTED</name>
<dbReference type="Proteomes" id="UP000683360">
    <property type="component" value="Unassembled WGS sequence"/>
</dbReference>
<dbReference type="InterPro" id="IPR052789">
    <property type="entry name" value="SSUH2_homolog"/>
</dbReference>
<gene>
    <name evidence="2" type="ORF">MEDL_7578</name>
</gene>
<dbReference type="SUPFAM" id="SSF57938">
    <property type="entry name" value="DnaJ/Hsp40 cysteine-rich domain"/>
    <property type="match status" value="1"/>
</dbReference>
<dbReference type="AlphaFoldDB" id="A0A8S3QBH7"/>
<dbReference type="EMBL" id="CAJPWZ010000385">
    <property type="protein sequence ID" value="CAG2192428.1"/>
    <property type="molecule type" value="Genomic_DNA"/>
</dbReference>
<keyword evidence="3" id="KW-1185">Reference proteome</keyword>
<sequence length="366" mass="41049">MDNSDSAEGGQTGEVPKYAGDMPDEDVDHNPDAAPPEPTAPTLDGLSPIPGYQNIGFSGDFLPPPPFEDVVQPPEERKDITNLSVISEDEARQALRLYVGENCCFGKKPVEELTFTELQSSNAFHYELDTYTEARSTEWTFVPYTGGPLDGPENGPAPGPWDIPAQSTTKPCHNCFAVGFIRCWHCHGRGQNRCTSCSGSGKRMDDEEACPFCNGTGKRDCLTCHSKGNVICKICQGHRILKYFIQLTIKWHKHDDNHIVERTSLPDKLVKKVEGQTAFEETYPRVYPIQHFAEQEINNASASLISKHQYSMERILMQRHRVRIVPVTVCRYKWDDTDSDFIVYGLDKKVHAPDYPQQSCFGCSVL</sequence>
<evidence type="ECO:0008006" key="4">
    <source>
        <dbReference type="Google" id="ProtNLM"/>
    </source>
</evidence>
<feature type="region of interest" description="Disordered" evidence="1">
    <location>
        <begin position="1"/>
        <end position="72"/>
    </location>
</feature>
<dbReference type="PANTHER" id="PTHR48465:SF1">
    <property type="entry name" value="PROTEIN SSUH2 HOMOLOG"/>
    <property type="match status" value="1"/>
</dbReference>
<accession>A0A8S3QBH7</accession>
<protein>
    <recommendedName>
        <fullName evidence="4">Protein SSUH2 homolog</fullName>
    </recommendedName>
</protein>
<evidence type="ECO:0000313" key="2">
    <source>
        <dbReference type="EMBL" id="CAG2192428.1"/>
    </source>
</evidence>
<dbReference type="PANTHER" id="PTHR48465">
    <property type="entry name" value="PROTEIN SSUH2 HOMOLOG"/>
    <property type="match status" value="1"/>
</dbReference>
<organism evidence="2 3">
    <name type="scientific">Mytilus edulis</name>
    <name type="common">Blue mussel</name>
    <dbReference type="NCBI Taxonomy" id="6550"/>
    <lineage>
        <taxon>Eukaryota</taxon>
        <taxon>Metazoa</taxon>
        <taxon>Spiralia</taxon>
        <taxon>Lophotrochozoa</taxon>
        <taxon>Mollusca</taxon>
        <taxon>Bivalvia</taxon>
        <taxon>Autobranchia</taxon>
        <taxon>Pteriomorphia</taxon>
        <taxon>Mytilida</taxon>
        <taxon>Mytiloidea</taxon>
        <taxon>Mytilidae</taxon>
        <taxon>Mytilinae</taxon>
        <taxon>Mytilus</taxon>
    </lineage>
</organism>